<name>A0ABP1ATZ7_9BRYO</name>
<organism evidence="1 2">
    <name type="scientific">Sphagnum jensenii</name>
    <dbReference type="NCBI Taxonomy" id="128206"/>
    <lineage>
        <taxon>Eukaryota</taxon>
        <taxon>Viridiplantae</taxon>
        <taxon>Streptophyta</taxon>
        <taxon>Embryophyta</taxon>
        <taxon>Bryophyta</taxon>
        <taxon>Sphagnophytina</taxon>
        <taxon>Sphagnopsida</taxon>
        <taxon>Sphagnales</taxon>
        <taxon>Sphagnaceae</taxon>
        <taxon>Sphagnum</taxon>
    </lineage>
</organism>
<reference evidence="1" key="1">
    <citation type="submission" date="2024-03" db="EMBL/GenBank/DDBJ databases">
        <authorList>
            <consortium name="ELIXIR-Norway"/>
            <consortium name="Elixir Norway"/>
        </authorList>
    </citation>
    <scope>NUCLEOTIDE SEQUENCE</scope>
</reference>
<gene>
    <name evidence="1" type="ORF">CSSPJE1EN2_LOCUS8973</name>
</gene>
<proteinExistence type="predicted"/>
<dbReference type="Proteomes" id="UP001497522">
    <property type="component" value="Chromosome 16"/>
</dbReference>
<evidence type="ECO:0000313" key="1">
    <source>
        <dbReference type="EMBL" id="CAK9865978.1"/>
    </source>
</evidence>
<dbReference type="PANTHER" id="PTHR39596">
    <property type="match status" value="1"/>
</dbReference>
<protein>
    <submittedName>
        <fullName evidence="1">Uncharacterized protein</fullName>
    </submittedName>
</protein>
<evidence type="ECO:0000313" key="2">
    <source>
        <dbReference type="Proteomes" id="UP001497522"/>
    </source>
</evidence>
<sequence length="195" mass="21870">MDHLPSIRSPVRLPLQVPYLFEFQPKCNGGFDDFPSRCSMKVEELQQGKLDACTIDSVIPFLQEWLFFGLLQEIFEHASVTFRREDFIRTSDSSQLLVSTEHLPRYIWHWAASIAWARDMNPGSKSWKEQQGGAARVLALANACINGVIQSQCVSGGVSSHADNVLLSISVLGETLDAARDTVFSSRDVRSFMVF</sequence>
<keyword evidence="2" id="KW-1185">Reference proteome</keyword>
<accession>A0ABP1ATZ7</accession>
<dbReference type="PANTHER" id="PTHR39596:SF2">
    <property type="entry name" value="HET DOMAIN PROTEIN (AFU_ORTHOLOGUE AFUA_1G17550)-RELATED"/>
    <property type="match status" value="1"/>
</dbReference>
<dbReference type="EMBL" id="OZ023717">
    <property type="protein sequence ID" value="CAK9865978.1"/>
    <property type="molecule type" value="Genomic_DNA"/>
</dbReference>